<accession>A0A1L7WRD6</accession>
<keyword evidence="5" id="KW-1185">Reference proteome</keyword>
<keyword evidence="1 3" id="KW-0853">WD repeat</keyword>
<sequence>MFQSRQTTTATNLGDLSKDIKLASPPEDSTSALSWSPKNNYLAVASWDSKVRIYDVTAGDTGQGLTLIDLKGPALACAWSPDGTKVVGAGTDKTAQMIDLEHQPFTTIPVAVHDAPIRQVRFFEHPNSNGPMIVTGSWDKTVKYWDIRAPTGSPASSLTLQDRVYAMDVKDTMFVIGDADTNVYIVNLTEPNKVWRARNSPLKCQTRAISCFHDATGFAMVSIEGRGAFQWADDQVHSVRSYTFKCHRNPSPDLKQTDVYTINSISTHPTYGTFVTGGSDGTFQFWDKERKCRLKEYPKVGGQISATSFNYDGSKMAYAVSYDWSQGFMRNRPDAPNWIGIHRVLEEDSKPRPPPTTAGRR</sequence>
<protein>
    <submittedName>
        <fullName evidence="4">Related to mRNA export protein (Contains WD40 repeats)</fullName>
    </submittedName>
</protein>
<dbReference type="PROSITE" id="PS50082">
    <property type="entry name" value="WD_REPEATS_2"/>
    <property type="match status" value="3"/>
</dbReference>
<dbReference type="SUPFAM" id="SSF50978">
    <property type="entry name" value="WD40 repeat-like"/>
    <property type="match status" value="1"/>
</dbReference>
<name>A0A1L7WRD6_9HELO</name>
<dbReference type="InterPro" id="IPR036322">
    <property type="entry name" value="WD40_repeat_dom_sf"/>
</dbReference>
<organism evidence="4 5">
    <name type="scientific">Phialocephala subalpina</name>
    <dbReference type="NCBI Taxonomy" id="576137"/>
    <lineage>
        <taxon>Eukaryota</taxon>
        <taxon>Fungi</taxon>
        <taxon>Dikarya</taxon>
        <taxon>Ascomycota</taxon>
        <taxon>Pezizomycotina</taxon>
        <taxon>Leotiomycetes</taxon>
        <taxon>Helotiales</taxon>
        <taxon>Mollisiaceae</taxon>
        <taxon>Phialocephala</taxon>
        <taxon>Phialocephala fortinii species complex</taxon>
    </lineage>
</organism>
<keyword evidence="2" id="KW-0677">Repeat</keyword>
<evidence type="ECO:0000256" key="3">
    <source>
        <dbReference type="PROSITE-ProRule" id="PRU00221"/>
    </source>
</evidence>
<dbReference type="Gene3D" id="2.130.10.10">
    <property type="entry name" value="YVTN repeat-like/Quinoprotein amine dehydrogenase"/>
    <property type="match status" value="1"/>
</dbReference>
<dbReference type="PROSITE" id="PS50294">
    <property type="entry name" value="WD_REPEATS_REGION"/>
    <property type="match status" value="1"/>
</dbReference>
<dbReference type="EMBL" id="FJOG01000006">
    <property type="protein sequence ID" value="CZR55334.1"/>
    <property type="molecule type" value="Genomic_DNA"/>
</dbReference>
<feature type="repeat" description="WD" evidence="3">
    <location>
        <begin position="23"/>
        <end position="64"/>
    </location>
</feature>
<dbReference type="InterPro" id="IPR015943">
    <property type="entry name" value="WD40/YVTN_repeat-like_dom_sf"/>
</dbReference>
<dbReference type="STRING" id="576137.A0A1L7WRD6"/>
<dbReference type="Pfam" id="PF00400">
    <property type="entry name" value="WD40"/>
    <property type="match status" value="4"/>
</dbReference>
<dbReference type="PANTHER" id="PTHR10971">
    <property type="entry name" value="MRNA EXPORT FACTOR AND BUB3"/>
    <property type="match status" value="1"/>
</dbReference>
<dbReference type="AlphaFoldDB" id="A0A1L7WRD6"/>
<gene>
    <name evidence="4" type="ORF">PAC_05221</name>
</gene>
<dbReference type="InterPro" id="IPR001680">
    <property type="entry name" value="WD40_rpt"/>
</dbReference>
<feature type="repeat" description="WD" evidence="3">
    <location>
        <begin position="262"/>
        <end position="287"/>
    </location>
</feature>
<dbReference type="Proteomes" id="UP000184330">
    <property type="component" value="Unassembled WGS sequence"/>
</dbReference>
<proteinExistence type="predicted"/>
<dbReference type="OrthoDB" id="256303at2759"/>
<evidence type="ECO:0000313" key="5">
    <source>
        <dbReference type="Proteomes" id="UP000184330"/>
    </source>
</evidence>
<feature type="repeat" description="WD" evidence="3">
    <location>
        <begin position="110"/>
        <end position="148"/>
    </location>
</feature>
<reference evidence="4 5" key="1">
    <citation type="submission" date="2016-03" db="EMBL/GenBank/DDBJ databases">
        <authorList>
            <person name="Ploux O."/>
        </authorList>
    </citation>
    <scope>NUCLEOTIDE SEQUENCE [LARGE SCALE GENOMIC DNA]</scope>
    <source>
        <strain evidence="4 5">UAMH 11012</strain>
    </source>
</reference>
<dbReference type="SMART" id="SM00320">
    <property type="entry name" value="WD40"/>
    <property type="match status" value="5"/>
</dbReference>
<evidence type="ECO:0000256" key="2">
    <source>
        <dbReference type="ARBA" id="ARBA00022737"/>
    </source>
</evidence>
<evidence type="ECO:0000256" key="1">
    <source>
        <dbReference type="ARBA" id="ARBA00022574"/>
    </source>
</evidence>
<evidence type="ECO:0000313" key="4">
    <source>
        <dbReference type="EMBL" id="CZR55334.1"/>
    </source>
</evidence>
<dbReference type="InterPro" id="IPR020472">
    <property type="entry name" value="WD40_PAC1"/>
</dbReference>
<dbReference type="PRINTS" id="PR00320">
    <property type="entry name" value="GPROTEINBRPT"/>
</dbReference>